<comment type="caution">
    <text evidence="1">The sequence shown here is derived from an EMBL/GenBank/DDBJ whole genome shotgun (WGS) entry which is preliminary data.</text>
</comment>
<accession>A0A4R7KBS3</accession>
<keyword evidence="2" id="KW-1185">Reference proteome</keyword>
<dbReference type="OrthoDB" id="1725415at2"/>
<evidence type="ECO:0000313" key="2">
    <source>
        <dbReference type="Proteomes" id="UP000295325"/>
    </source>
</evidence>
<proteinExistence type="predicted"/>
<reference evidence="1 2" key="1">
    <citation type="submission" date="2019-03" db="EMBL/GenBank/DDBJ databases">
        <title>Genomic Encyclopedia of Type Strains, Phase IV (KMG-IV): sequencing the most valuable type-strain genomes for metagenomic binning, comparative biology and taxonomic classification.</title>
        <authorList>
            <person name="Goeker M."/>
        </authorList>
    </citation>
    <scope>NUCLEOTIDE SEQUENCE [LARGE SCALE GENOMIC DNA]</scope>
    <source>
        <strain evidence="1 2">DSM 24455</strain>
    </source>
</reference>
<dbReference type="Proteomes" id="UP000295325">
    <property type="component" value="Unassembled WGS sequence"/>
</dbReference>
<evidence type="ECO:0008006" key="3">
    <source>
        <dbReference type="Google" id="ProtNLM"/>
    </source>
</evidence>
<gene>
    <name evidence="1" type="ORF">EDD71_12022</name>
</gene>
<sequence length="78" mass="8693">MSDYRINFGKIIGPSDYSKLYDMLDILDKDDELIISIDATDATQSGGVFRVLEGNNFEVKTKGGNDDGKYNIIARRKG</sequence>
<dbReference type="AlphaFoldDB" id="A0A4R7KBS3"/>
<protein>
    <recommendedName>
        <fullName evidence="3">TusA-related sulfurtransferase</fullName>
    </recommendedName>
</protein>
<evidence type="ECO:0000313" key="1">
    <source>
        <dbReference type="EMBL" id="TDT51241.1"/>
    </source>
</evidence>
<name>A0A4R7KBS3_9CLOT</name>
<organism evidence="1 2">
    <name type="scientific">Fonticella tunisiensis</name>
    <dbReference type="NCBI Taxonomy" id="1096341"/>
    <lineage>
        <taxon>Bacteria</taxon>
        <taxon>Bacillati</taxon>
        <taxon>Bacillota</taxon>
        <taxon>Clostridia</taxon>
        <taxon>Eubacteriales</taxon>
        <taxon>Clostridiaceae</taxon>
        <taxon>Fonticella</taxon>
    </lineage>
</organism>
<dbReference type="RefSeq" id="WP_133628775.1">
    <property type="nucleotide sequence ID" value="NZ_SOAZ01000020.1"/>
</dbReference>
<dbReference type="EMBL" id="SOAZ01000020">
    <property type="protein sequence ID" value="TDT51241.1"/>
    <property type="molecule type" value="Genomic_DNA"/>
</dbReference>